<comment type="caution">
    <text evidence="1">The sequence shown here is derived from an EMBL/GenBank/DDBJ whole genome shotgun (WGS) entry which is preliminary data.</text>
</comment>
<organism evidence="1 2">
    <name type="scientific">Ktedonobacter racemifer DSM 44963</name>
    <dbReference type="NCBI Taxonomy" id="485913"/>
    <lineage>
        <taxon>Bacteria</taxon>
        <taxon>Bacillati</taxon>
        <taxon>Chloroflexota</taxon>
        <taxon>Ktedonobacteria</taxon>
        <taxon>Ktedonobacterales</taxon>
        <taxon>Ktedonobacteraceae</taxon>
        <taxon>Ktedonobacter</taxon>
    </lineage>
</organism>
<gene>
    <name evidence="1" type="ORF">Krac_12454</name>
</gene>
<evidence type="ECO:0000313" key="2">
    <source>
        <dbReference type="Proteomes" id="UP000004508"/>
    </source>
</evidence>
<dbReference type="Proteomes" id="UP000004508">
    <property type="component" value="Unassembled WGS sequence"/>
</dbReference>
<name>D6TH71_KTERA</name>
<sequence length="60" mass="6537">MAVNLAVMSGYAGSEGAWEAEYYTARHVHEQYSISVGKLESQARELLARSNNRRPGAPGV</sequence>
<dbReference type="STRING" id="485913.Krac_12454"/>
<proteinExistence type="predicted"/>
<dbReference type="EMBL" id="ADVG01000001">
    <property type="protein sequence ID" value="EFH90813.1"/>
    <property type="molecule type" value="Genomic_DNA"/>
</dbReference>
<dbReference type="InParanoid" id="D6TH71"/>
<evidence type="ECO:0000313" key="1">
    <source>
        <dbReference type="EMBL" id="EFH90813.1"/>
    </source>
</evidence>
<dbReference type="AlphaFoldDB" id="D6TH71"/>
<accession>D6TH71</accession>
<protein>
    <submittedName>
        <fullName evidence="1">Uncharacterized protein</fullName>
    </submittedName>
</protein>
<keyword evidence="2" id="KW-1185">Reference proteome</keyword>
<reference evidence="1 2" key="1">
    <citation type="journal article" date="2011" name="Stand. Genomic Sci.">
        <title>Non-contiguous finished genome sequence and contextual data of the filamentous soil bacterium Ktedonobacter racemifer type strain (SOSP1-21).</title>
        <authorList>
            <person name="Chang Y.J."/>
            <person name="Land M."/>
            <person name="Hauser L."/>
            <person name="Chertkov O."/>
            <person name="Del Rio T.G."/>
            <person name="Nolan M."/>
            <person name="Copeland A."/>
            <person name="Tice H."/>
            <person name="Cheng J.F."/>
            <person name="Lucas S."/>
            <person name="Han C."/>
            <person name="Goodwin L."/>
            <person name="Pitluck S."/>
            <person name="Ivanova N."/>
            <person name="Ovchinikova G."/>
            <person name="Pati A."/>
            <person name="Chen A."/>
            <person name="Palaniappan K."/>
            <person name="Mavromatis K."/>
            <person name="Liolios K."/>
            <person name="Brettin T."/>
            <person name="Fiebig A."/>
            <person name="Rohde M."/>
            <person name="Abt B."/>
            <person name="Goker M."/>
            <person name="Detter J.C."/>
            <person name="Woyke T."/>
            <person name="Bristow J."/>
            <person name="Eisen J.A."/>
            <person name="Markowitz V."/>
            <person name="Hugenholtz P."/>
            <person name="Kyrpides N.C."/>
            <person name="Klenk H.P."/>
            <person name="Lapidus A."/>
        </authorList>
    </citation>
    <scope>NUCLEOTIDE SEQUENCE [LARGE SCALE GENOMIC DNA]</scope>
    <source>
        <strain evidence="2">DSM 44963</strain>
    </source>
</reference>